<dbReference type="InterPro" id="IPR036663">
    <property type="entry name" value="Fumarylacetoacetase_C_sf"/>
</dbReference>
<gene>
    <name evidence="4" type="ORF">J512_1962</name>
</gene>
<keyword evidence="4" id="KW-0378">Hydrolase</keyword>
<reference evidence="4 5" key="1">
    <citation type="submission" date="2014-02" db="EMBL/GenBank/DDBJ databases">
        <title>Comparative genomics and transcriptomics to identify genetic mechanisms underlying the emergence of carbapenem resistant Acinetobacter baumannii (CRAb).</title>
        <authorList>
            <person name="Harris A.D."/>
            <person name="Johnson K.J."/>
            <person name="George J."/>
            <person name="Shefchek K."/>
            <person name="Daugherty S.C."/>
            <person name="Parankush S."/>
            <person name="Sadzewicz L."/>
            <person name="Tallon L."/>
            <person name="Sengamalay N."/>
            <person name="Hazen T.H."/>
            <person name="Rasko D.A."/>
        </authorList>
    </citation>
    <scope>NUCLEOTIDE SEQUENCE [LARGE SCALE GENOMIC DNA]</scope>
    <source>
        <strain evidence="4 5">1295743</strain>
    </source>
</reference>
<sequence>MNFTLNSQNSLPDDATQGCLIGRAWIPSQISGPSPIILRGNQVFDISEKFHTISELLESADPLKALSEIEGRRVGSIDELFANTVAEPDTNKAYFLAPIDLQVIKAAGVTFAASMLERVIEEQAGGDAQKAQSIREVVQGVIGDNLKTIEPGSEKALQLKEYLIEQKMWSQYLEVGIGTDAEIFTKAPVLAAVGTGQNIGIHPKSEWNNPEPEVVLVANSQGKILGATLGNDVNLRDFEGRSALLLSKAKDNNASSAIGPFIRLFDHTFTLNDIRTCDVELQIQGTDNFVLNGVSSMSQISRDPEDLIQQTLNENHQYPDGFVLFLGTLFAPTQDREQAGAGFTHKVGDVVRIHSPKLGTLYNTVMTSDKATPWNFGINALMRNLKQRELL</sequence>
<dbReference type="Gene3D" id="3.90.850.10">
    <property type="entry name" value="Fumarylacetoacetase-like, C-terminal domain"/>
    <property type="match status" value="1"/>
</dbReference>
<dbReference type="PATRIC" id="fig|1310613.3.peg.1883"/>
<dbReference type="AlphaFoldDB" id="A0A009IM15"/>
<evidence type="ECO:0000259" key="3">
    <source>
        <dbReference type="Pfam" id="PF01557"/>
    </source>
</evidence>
<evidence type="ECO:0000256" key="1">
    <source>
        <dbReference type="ARBA" id="ARBA00010211"/>
    </source>
</evidence>
<dbReference type="GO" id="GO:0016787">
    <property type="term" value="F:hydrolase activity"/>
    <property type="evidence" value="ECO:0007669"/>
    <property type="project" value="UniProtKB-KW"/>
</dbReference>
<evidence type="ECO:0000313" key="4">
    <source>
        <dbReference type="EMBL" id="EXB05759.1"/>
    </source>
</evidence>
<protein>
    <submittedName>
        <fullName evidence="4">Fumarylacetoacetate (FAA) hydrolase family protein</fullName>
    </submittedName>
</protein>
<dbReference type="GO" id="GO:0044281">
    <property type="term" value="P:small molecule metabolic process"/>
    <property type="evidence" value="ECO:0007669"/>
    <property type="project" value="UniProtKB-ARBA"/>
</dbReference>
<accession>A0A009IM15</accession>
<name>A0A009IM15_ACIB9</name>
<evidence type="ECO:0000313" key="5">
    <source>
        <dbReference type="Proteomes" id="UP000020595"/>
    </source>
</evidence>
<dbReference type="InterPro" id="IPR011234">
    <property type="entry name" value="Fumarylacetoacetase-like_C"/>
</dbReference>
<dbReference type="PANTHER" id="PTHR42796">
    <property type="entry name" value="FUMARYLACETOACETATE HYDROLASE DOMAIN-CONTAINING PROTEIN 2A-RELATED"/>
    <property type="match status" value="1"/>
</dbReference>
<evidence type="ECO:0000256" key="2">
    <source>
        <dbReference type="ARBA" id="ARBA00022723"/>
    </source>
</evidence>
<dbReference type="Pfam" id="PF01557">
    <property type="entry name" value="FAA_hydrolase"/>
    <property type="match status" value="1"/>
</dbReference>
<comment type="similarity">
    <text evidence="1">Belongs to the FAH family.</text>
</comment>
<comment type="caution">
    <text evidence="4">The sequence shown here is derived from an EMBL/GenBank/DDBJ whole genome shotgun (WGS) entry which is preliminary data.</text>
</comment>
<organism evidence="4 5">
    <name type="scientific">Acinetobacter baumannii (strain 1295743)</name>
    <dbReference type="NCBI Taxonomy" id="1310613"/>
    <lineage>
        <taxon>Bacteria</taxon>
        <taxon>Pseudomonadati</taxon>
        <taxon>Pseudomonadota</taxon>
        <taxon>Gammaproteobacteria</taxon>
        <taxon>Moraxellales</taxon>
        <taxon>Moraxellaceae</taxon>
        <taxon>Acinetobacter</taxon>
        <taxon>Acinetobacter calcoaceticus/baumannii complex</taxon>
    </lineage>
</organism>
<dbReference type="Proteomes" id="UP000020595">
    <property type="component" value="Unassembled WGS sequence"/>
</dbReference>
<dbReference type="InterPro" id="IPR051121">
    <property type="entry name" value="FAH"/>
</dbReference>
<dbReference type="SUPFAM" id="SSF56529">
    <property type="entry name" value="FAH"/>
    <property type="match status" value="1"/>
</dbReference>
<keyword evidence="2" id="KW-0479">Metal-binding</keyword>
<dbReference type="GO" id="GO:0046872">
    <property type="term" value="F:metal ion binding"/>
    <property type="evidence" value="ECO:0007669"/>
    <property type="project" value="UniProtKB-KW"/>
</dbReference>
<dbReference type="EMBL" id="JEWH01000021">
    <property type="protein sequence ID" value="EXB05759.1"/>
    <property type="molecule type" value="Genomic_DNA"/>
</dbReference>
<proteinExistence type="inferred from homology"/>
<dbReference type="PANTHER" id="PTHR42796:SF7">
    <property type="entry name" value="2-DEHYDRO-3-DEOXY-D-ARABINONATE DEHYDRATASE"/>
    <property type="match status" value="1"/>
</dbReference>
<dbReference type="RefSeq" id="WP_002163269.1">
    <property type="nucleotide sequence ID" value="NZ_JEWH01000021.1"/>
</dbReference>
<feature type="domain" description="Fumarylacetoacetase-like C-terminal" evidence="3">
    <location>
        <begin position="222"/>
        <end position="365"/>
    </location>
</feature>